<dbReference type="SMART" id="SM00717">
    <property type="entry name" value="SANT"/>
    <property type="match status" value="2"/>
</dbReference>
<reference evidence="3 4" key="1">
    <citation type="submission" date="2024-04" db="EMBL/GenBank/DDBJ databases">
        <title>Tritrichomonas musculus Genome.</title>
        <authorList>
            <person name="Alves-Ferreira E."/>
            <person name="Grigg M."/>
            <person name="Lorenzi H."/>
            <person name="Galac M."/>
        </authorList>
    </citation>
    <scope>NUCLEOTIDE SEQUENCE [LARGE SCALE GENOMIC DNA]</scope>
    <source>
        <strain evidence="3 4">EAF2021</strain>
    </source>
</reference>
<dbReference type="EMBL" id="JAPFFF010000008">
    <property type="protein sequence ID" value="KAK8883855.1"/>
    <property type="molecule type" value="Genomic_DNA"/>
</dbReference>
<dbReference type="SUPFAM" id="SSF46689">
    <property type="entry name" value="Homeodomain-like"/>
    <property type="match status" value="1"/>
</dbReference>
<keyword evidence="4" id="KW-1185">Reference proteome</keyword>
<proteinExistence type="predicted"/>
<evidence type="ECO:0000313" key="4">
    <source>
        <dbReference type="Proteomes" id="UP001470230"/>
    </source>
</evidence>
<comment type="caution">
    <text evidence="3">The sequence shown here is derived from an EMBL/GenBank/DDBJ whole genome shotgun (WGS) entry which is preliminary data.</text>
</comment>
<dbReference type="PANTHER" id="PTHR45614:SF253">
    <property type="entry name" value="CHROMOSOME UNDETERMINED SCAFFOLD_38, WHOLE GENOME SHOTGUN SEQUENCE"/>
    <property type="match status" value="1"/>
</dbReference>
<dbReference type="PROSITE" id="PS50090">
    <property type="entry name" value="MYB_LIKE"/>
    <property type="match status" value="2"/>
</dbReference>
<dbReference type="PANTHER" id="PTHR45614">
    <property type="entry name" value="MYB PROTEIN-RELATED"/>
    <property type="match status" value="1"/>
</dbReference>
<name>A0ABR2JYD6_9EUKA</name>
<sequence>MSANSESSASNQKPNKTSIRKYFTAEEDIKLLELIKKYNFDWKKISNEMNNRTVRQCKDRYHHYLSPDIYREKWTHDEDNLLLSTVEAQGKKWKLFENIFTGRTEIDIRNRYNILMRRINKETQKPEINPCNDQYINEKKEDNFVYPINTSQSENIEKQQDNEKETDLFIEDLEVNDMDKVFGMDLGINSFDDFISELYFY</sequence>
<dbReference type="InterPro" id="IPR050560">
    <property type="entry name" value="MYB_TF"/>
</dbReference>
<evidence type="ECO:0000259" key="1">
    <source>
        <dbReference type="PROSITE" id="PS50090"/>
    </source>
</evidence>
<feature type="domain" description="Myb-like" evidence="1">
    <location>
        <begin position="15"/>
        <end position="65"/>
    </location>
</feature>
<dbReference type="Gene3D" id="1.10.10.60">
    <property type="entry name" value="Homeodomain-like"/>
    <property type="match status" value="2"/>
</dbReference>
<evidence type="ECO:0000259" key="2">
    <source>
        <dbReference type="PROSITE" id="PS51294"/>
    </source>
</evidence>
<accession>A0ABR2JYD6</accession>
<dbReference type="PROSITE" id="PS51294">
    <property type="entry name" value="HTH_MYB"/>
    <property type="match status" value="2"/>
</dbReference>
<feature type="domain" description="HTH myb-type" evidence="2">
    <location>
        <begin position="71"/>
        <end position="120"/>
    </location>
</feature>
<protein>
    <recommendedName>
        <fullName evidence="5">Myb-like DNA-binding domain containing protein</fullName>
    </recommendedName>
</protein>
<dbReference type="InterPro" id="IPR001005">
    <property type="entry name" value="SANT/Myb"/>
</dbReference>
<feature type="domain" description="Myb-like" evidence="1">
    <location>
        <begin position="66"/>
        <end position="116"/>
    </location>
</feature>
<dbReference type="InterPro" id="IPR009057">
    <property type="entry name" value="Homeodomain-like_sf"/>
</dbReference>
<dbReference type="InterPro" id="IPR017930">
    <property type="entry name" value="Myb_dom"/>
</dbReference>
<dbReference type="Proteomes" id="UP001470230">
    <property type="component" value="Unassembled WGS sequence"/>
</dbReference>
<evidence type="ECO:0008006" key="5">
    <source>
        <dbReference type="Google" id="ProtNLM"/>
    </source>
</evidence>
<dbReference type="CDD" id="cd00167">
    <property type="entry name" value="SANT"/>
    <property type="match status" value="2"/>
</dbReference>
<gene>
    <name evidence="3" type="ORF">M9Y10_042954</name>
</gene>
<organism evidence="3 4">
    <name type="scientific">Tritrichomonas musculus</name>
    <dbReference type="NCBI Taxonomy" id="1915356"/>
    <lineage>
        <taxon>Eukaryota</taxon>
        <taxon>Metamonada</taxon>
        <taxon>Parabasalia</taxon>
        <taxon>Tritrichomonadida</taxon>
        <taxon>Tritrichomonadidae</taxon>
        <taxon>Tritrichomonas</taxon>
    </lineage>
</organism>
<feature type="domain" description="HTH myb-type" evidence="2">
    <location>
        <begin position="23"/>
        <end position="69"/>
    </location>
</feature>
<dbReference type="Pfam" id="PF13921">
    <property type="entry name" value="Myb_DNA-bind_6"/>
    <property type="match status" value="1"/>
</dbReference>
<evidence type="ECO:0000313" key="3">
    <source>
        <dbReference type="EMBL" id="KAK8883855.1"/>
    </source>
</evidence>